<reference evidence="2" key="1">
    <citation type="submission" date="2018-11" db="EMBL/GenBank/DDBJ databases">
        <authorList>
            <person name="Alioto T."/>
            <person name="Alioto T."/>
        </authorList>
    </citation>
    <scope>NUCLEOTIDE SEQUENCE</scope>
</reference>
<feature type="chain" id="PRO_5032667546" evidence="1">
    <location>
        <begin position="22"/>
        <end position="112"/>
    </location>
</feature>
<evidence type="ECO:0000313" key="3">
    <source>
        <dbReference type="Proteomes" id="UP000596742"/>
    </source>
</evidence>
<feature type="signal peptide" evidence="1">
    <location>
        <begin position="1"/>
        <end position="21"/>
    </location>
</feature>
<evidence type="ECO:0000313" key="2">
    <source>
        <dbReference type="EMBL" id="VDI80269.1"/>
    </source>
</evidence>
<dbReference type="Proteomes" id="UP000596742">
    <property type="component" value="Unassembled WGS sequence"/>
</dbReference>
<dbReference type="OrthoDB" id="6065596at2759"/>
<dbReference type="AlphaFoldDB" id="A0A8B6HJE6"/>
<dbReference type="EMBL" id="UYJE01010161">
    <property type="protein sequence ID" value="VDI80269.1"/>
    <property type="molecule type" value="Genomic_DNA"/>
</dbReference>
<keyword evidence="3" id="KW-1185">Reference proteome</keyword>
<protein>
    <submittedName>
        <fullName evidence="2">Uncharacterized protein</fullName>
    </submittedName>
</protein>
<comment type="caution">
    <text evidence="2">The sequence shown here is derived from an EMBL/GenBank/DDBJ whole genome shotgun (WGS) entry which is preliminary data.</text>
</comment>
<organism evidence="2 3">
    <name type="scientific">Mytilus galloprovincialis</name>
    <name type="common">Mediterranean mussel</name>
    <dbReference type="NCBI Taxonomy" id="29158"/>
    <lineage>
        <taxon>Eukaryota</taxon>
        <taxon>Metazoa</taxon>
        <taxon>Spiralia</taxon>
        <taxon>Lophotrochozoa</taxon>
        <taxon>Mollusca</taxon>
        <taxon>Bivalvia</taxon>
        <taxon>Autobranchia</taxon>
        <taxon>Pteriomorphia</taxon>
        <taxon>Mytilida</taxon>
        <taxon>Mytiloidea</taxon>
        <taxon>Mytilidae</taxon>
        <taxon>Mytilinae</taxon>
        <taxon>Mytilus</taxon>
    </lineage>
</organism>
<name>A0A8B6HJE6_MYTGA</name>
<proteinExistence type="predicted"/>
<evidence type="ECO:0000256" key="1">
    <source>
        <dbReference type="SAM" id="SignalP"/>
    </source>
</evidence>
<gene>
    <name evidence="2" type="ORF">MGAL_10B022349</name>
</gene>
<sequence>MGRYILQVVILISCTLGFTVSKSLHRRSIPDSVYINLVSALCIEDDGSVRDACLQNLSSSLLDAIYSNVNEDKFGKISDSGNSELRSFLLKQTQLPVKRGRGDKASGFYSNW</sequence>
<keyword evidence="1" id="KW-0732">Signal</keyword>
<accession>A0A8B6HJE6</accession>